<dbReference type="Gene3D" id="3.30.70.240">
    <property type="match status" value="1"/>
</dbReference>
<dbReference type="CDD" id="cd16268">
    <property type="entry name" value="EF2_II"/>
    <property type="match status" value="1"/>
</dbReference>
<dbReference type="Gene3D" id="2.40.30.10">
    <property type="entry name" value="Translation factors"/>
    <property type="match status" value="1"/>
</dbReference>
<evidence type="ECO:0000256" key="10">
    <source>
        <dbReference type="SAM" id="MobiDB-lite"/>
    </source>
</evidence>
<dbReference type="InterPro" id="IPR020568">
    <property type="entry name" value="Ribosomal_Su5_D2-typ_SF"/>
</dbReference>
<reference evidence="12" key="1">
    <citation type="submission" date="2021-12" db="EMBL/GenBank/DDBJ databases">
        <authorList>
            <person name="King R."/>
        </authorList>
    </citation>
    <scope>NUCLEOTIDE SEQUENCE</scope>
</reference>
<keyword evidence="2" id="KW-0963">Cytoplasm</keyword>
<dbReference type="PRINTS" id="PR00315">
    <property type="entry name" value="ELONGATNFCT"/>
</dbReference>
<dbReference type="InterPro" id="IPR009000">
    <property type="entry name" value="Transl_B-barrel_sf"/>
</dbReference>
<evidence type="ECO:0000256" key="1">
    <source>
        <dbReference type="ARBA" id="ARBA00004496"/>
    </source>
</evidence>
<feature type="region of interest" description="Disordered" evidence="10">
    <location>
        <begin position="451"/>
        <end position="477"/>
    </location>
</feature>
<dbReference type="AlphaFoldDB" id="A0A9P0F5P5"/>
<dbReference type="GO" id="GO:0042256">
    <property type="term" value="P:cytosolic ribosome assembly"/>
    <property type="evidence" value="ECO:0007669"/>
    <property type="project" value="UniProtKB-ARBA"/>
</dbReference>
<evidence type="ECO:0000313" key="13">
    <source>
        <dbReference type="Proteomes" id="UP001152759"/>
    </source>
</evidence>
<dbReference type="SUPFAM" id="SSF54211">
    <property type="entry name" value="Ribosomal protein S5 domain 2-like"/>
    <property type="match status" value="1"/>
</dbReference>
<evidence type="ECO:0000256" key="9">
    <source>
        <dbReference type="ARBA" id="ARBA00081809"/>
    </source>
</evidence>
<dbReference type="InterPro" id="IPR000640">
    <property type="entry name" value="EFG_V-like"/>
</dbReference>
<dbReference type="SMART" id="SM00838">
    <property type="entry name" value="EFG_C"/>
    <property type="match status" value="1"/>
</dbReference>
<dbReference type="GO" id="GO:0005829">
    <property type="term" value="C:cytosol"/>
    <property type="evidence" value="ECO:0007669"/>
    <property type="project" value="TreeGrafter"/>
</dbReference>
<dbReference type="Gene3D" id="3.90.1430.10">
    <property type="entry name" value="Yeast translation eEF2 (G' domain)"/>
    <property type="match status" value="1"/>
</dbReference>
<dbReference type="Proteomes" id="UP001152759">
    <property type="component" value="Chromosome 5"/>
</dbReference>
<dbReference type="InterPro" id="IPR014721">
    <property type="entry name" value="Ribsml_uS5_D2-typ_fold_subgr"/>
</dbReference>
<dbReference type="Pfam" id="PF14492">
    <property type="entry name" value="EFG_III"/>
    <property type="match status" value="1"/>
</dbReference>
<organism evidence="12 13">
    <name type="scientific">Bemisia tabaci</name>
    <name type="common">Sweetpotato whitefly</name>
    <name type="synonym">Aleurodes tabaci</name>
    <dbReference type="NCBI Taxonomy" id="7038"/>
    <lineage>
        <taxon>Eukaryota</taxon>
        <taxon>Metazoa</taxon>
        <taxon>Ecdysozoa</taxon>
        <taxon>Arthropoda</taxon>
        <taxon>Hexapoda</taxon>
        <taxon>Insecta</taxon>
        <taxon>Pterygota</taxon>
        <taxon>Neoptera</taxon>
        <taxon>Paraneoptera</taxon>
        <taxon>Hemiptera</taxon>
        <taxon>Sternorrhyncha</taxon>
        <taxon>Aleyrodoidea</taxon>
        <taxon>Aleyrodidae</taxon>
        <taxon>Aleyrodinae</taxon>
        <taxon>Bemisia</taxon>
    </lineage>
</organism>
<dbReference type="InterPro" id="IPR035647">
    <property type="entry name" value="EFG_III/V"/>
</dbReference>
<dbReference type="FunFam" id="3.40.50.300:FF:000746">
    <property type="entry name" value="Ribosome assembly protein 1"/>
    <property type="match status" value="1"/>
</dbReference>
<evidence type="ECO:0000256" key="6">
    <source>
        <dbReference type="ARBA" id="ARBA00023134"/>
    </source>
</evidence>
<dbReference type="InterPro" id="IPR056752">
    <property type="entry name" value="EFL1"/>
</dbReference>
<evidence type="ECO:0000259" key="11">
    <source>
        <dbReference type="PROSITE" id="PS51722"/>
    </source>
</evidence>
<comment type="subcellular location">
    <subcellularLocation>
        <location evidence="1">Cytoplasm</location>
    </subcellularLocation>
</comment>
<dbReference type="Gene3D" id="3.40.50.300">
    <property type="entry name" value="P-loop containing nucleotide triphosphate hydrolases"/>
    <property type="match status" value="1"/>
</dbReference>
<dbReference type="GO" id="GO:0003924">
    <property type="term" value="F:GTPase activity"/>
    <property type="evidence" value="ECO:0007669"/>
    <property type="project" value="InterPro"/>
</dbReference>
<dbReference type="Pfam" id="PF00009">
    <property type="entry name" value="GTP_EFTU"/>
    <property type="match status" value="1"/>
</dbReference>
<accession>A0A9P0F5P5</accession>
<protein>
    <recommendedName>
        <fullName evidence="8">Ribosome assembly protein 1</fullName>
    </recommendedName>
    <alternativeName>
        <fullName evidence="9">Elongation factor-like 1</fullName>
    </alternativeName>
</protein>
<dbReference type="NCBIfam" id="TIGR00231">
    <property type="entry name" value="small_GTP"/>
    <property type="match status" value="1"/>
</dbReference>
<evidence type="ECO:0000256" key="4">
    <source>
        <dbReference type="ARBA" id="ARBA00022741"/>
    </source>
</evidence>
<dbReference type="KEGG" id="btab:109031821"/>
<sequence length="1080" mass="120518">MKNIGLERVKELQKHVDRIRNICIMAHVDHGKTTLADSLVASNGIISQKLVGKLRYMDSRVDEQERGITMKSSSIALYYLKDEKDYLINLIDSPGHVDFSSEVSTAVRICDGAIILVDVLEGVCPQTKVSLKQAWLENIKPVLVFNKIDRLILERQLTPLDAYIHLTQVLEQVNAVIGELFTSDVLLKEDEQPKSATESGDMYANWSSGLDAADDSECYFSPDQGNVIFASAIDGWGFSVKKFAKLYSQKLGIDESQLQQGIWGDYYLNKKTMQIVKGAQEKAKKPLFVQFIFENIWSLYDTILIRKDTDKLLKIVESLNLEMKQRDLRQTDARAKLQIVFSQWLPLAEAVLSMVCTECPAPNELSDKKVEKLLSSSNQPFQNLPPQSQALKSEFLKCSSSDETPLVIFVSKMFPVERKCLPVNKQQPLTMEEIARRRELIAKAKLAREAGITPSTEKKEPEKTDGSETANSKLASVASDKETVVSAEKVEESEHVFVAFARVYCGCARKGAEVFVLGPKHNPALALKMAEMGHVIDDKLTLQNLSQGQHIMRAKLSDLYLLMGRELESLDEVPAGNVFGIGGLEDYIVKTGTLSTELACPAFSELNLMAVPILRVAVEPVHPAELPKLMKGLKILNQADACVQVIIQETGEHVLVTAGEVHLQRCIDDLEQRYAKIKVRASEPIVPFRETIVPPPSVDMVNEAITPSQPQPMKKEGDKDGTSELITMKTANSQSTIILKAVPLPQDVTKFLENNSELIKIIYKSTSIEKKSVSESLVTDEMNLMNLEEKDLLLDEKTASTVKSFKEKLRGMFKEAGEPWSENSVDEIWSFGPRCCGPNILVNQISSYKERSIWEKVEAHQSNPLTEYDSSFIGGFQLATLAGPLCEEPMMGVAFVVQDWTVDFSEFRPTNLAFGPLSGQIMSAVKDGCRKAFQAQPQRLMAAMYSCSILVSAEVLGKMYGVLGKRHGRVLHGDLSEGSSSFNVTAVLPVVESFSFAPEIRRQTSGLASPQLVFSHWEVIDIDPFWEPSTMEEYLHYGEKADSENRARIYMNAVRKRKGLSISEKLVEHAEKQRTLSKNK</sequence>
<keyword evidence="4" id="KW-0547">Nucleotide-binding</keyword>
<dbReference type="CDD" id="cd16261">
    <property type="entry name" value="EF2_snRNP_III"/>
    <property type="match status" value="1"/>
</dbReference>
<evidence type="ECO:0000256" key="7">
    <source>
        <dbReference type="ARBA" id="ARBA00048548"/>
    </source>
</evidence>
<dbReference type="InterPro" id="IPR005225">
    <property type="entry name" value="Small_GTP-bd"/>
</dbReference>
<keyword evidence="13" id="KW-1185">Reference proteome</keyword>
<dbReference type="PROSITE" id="PS51722">
    <property type="entry name" value="G_TR_2"/>
    <property type="match status" value="1"/>
</dbReference>
<feature type="domain" description="Tr-type G" evidence="11">
    <location>
        <begin position="17"/>
        <end position="311"/>
    </location>
</feature>
<dbReference type="EMBL" id="OU963866">
    <property type="protein sequence ID" value="CAH0390781.1"/>
    <property type="molecule type" value="Genomic_DNA"/>
</dbReference>
<dbReference type="GO" id="GO:1990904">
    <property type="term" value="C:ribonucleoprotein complex"/>
    <property type="evidence" value="ECO:0007669"/>
    <property type="project" value="TreeGrafter"/>
</dbReference>
<gene>
    <name evidence="12" type="ORF">BEMITA_LOCUS9475</name>
</gene>
<keyword evidence="5" id="KW-0378">Hydrolase</keyword>
<dbReference type="InterPro" id="IPR041095">
    <property type="entry name" value="EFG_II"/>
</dbReference>
<evidence type="ECO:0000256" key="3">
    <source>
        <dbReference type="ARBA" id="ARBA00022517"/>
    </source>
</evidence>
<dbReference type="Gene3D" id="3.30.230.10">
    <property type="match status" value="1"/>
</dbReference>
<dbReference type="FunFam" id="3.90.1430.10:FF:000002">
    <property type="entry name" value="Elongation factor like GTPase 1"/>
    <property type="match status" value="1"/>
</dbReference>
<evidence type="ECO:0000256" key="8">
    <source>
        <dbReference type="ARBA" id="ARBA00068031"/>
    </source>
</evidence>
<feature type="compositionally biased region" description="Basic and acidic residues" evidence="10">
    <location>
        <begin position="456"/>
        <end position="466"/>
    </location>
</feature>
<dbReference type="InterPro" id="IPR027417">
    <property type="entry name" value="P-loop_NTPase"/>
</dbReference>
<dbReference type="SUPFAM" id="SSF52540">
    <property type="entry name" value="P-loop containing nucleoside triphosphate hydrolases"/>
    <property type="match status" value="1"/>
</dbReference>
<proteinExistence type="predicted"/>
<dbReference type="SUPFAM" id="SSF50447">
    <property type="entry name" value="Translation proteins"/>
    <property type="match status" value="1"/>
</dbReference>
<dbReference type="InterPro" id="IPR000795">
    <property type="entry name" value="T_Tr_GTP-bd_dom"/>
</dbReference>
<dbReference type="FunFam" id="3.30.70.240:FF:000006">
    <property type="entry name" value="Elongation factor like GTPase 1"/>
    <property type="match status" value="1"/>
</dbReference>
<dbReference type="CDD" id="cd01681">
    <property type="entry name" value="aeEF2_snRNP_like_IV"/>
    <property type="match status" value="1"/>
</dbReference>
<evidence type="ECO:0000256" key="5">
    <source>
        <dbReference type="ARBA" id="ARBA00022801"/>
    </source>
</evidence>
<dbReference type="GO" id="GO:0005525">
    <property type="term" value="F:GTP binding"/>
    <property type="evidence" value="ECO:0007669"/>
    <property type="project" value="UniProtKB-KW"/>
</dbReference>
<dbReference type="FunFam" id="3.30.70.870:FF:000002">
    <property type="entry name" value="Translation elongation factor 2"/>
    <property type="match status" value="1"/>
</dbReference>
<keyword evidence="3" id="KW-0690">Ribosome biogenesis</keyword>
<dbReference type="Pfam" id="PF25118">
    <property type="entry name" value="EFL1"/>
    <property type="match status" value="1"/>
</dbReference>
<evidence type="ECO:0000256" key="2">
    <source>
        <dbReference type="ARBA" id="ARBA00022490"/>
    </source>
</evidence>
<dbReference type="GO" id="GO:0043022">
    <property type="term" value="F:ribosome binding"/>
    <property type="evidence" value="ECO:0007669"/>
    <property type="project" value="TreeGrafter"/>
</dbReference>
<dbReference type="CDD" id="cd04096">
    <property type="entry name" value="eEF2_snRNP_like_C"/>
    <property type="match status" value="1"/>
</dbReference>
<keyword evidence="6" id="KW-0342">GTP-binding</keyword>
<comment type="catalytic activity">
    <reaction evidence="7">
        <text>GTP + H2O = GDP + phosphate + H(+)</text>
        <dbReference type="Rhea" id="RHEA:19669"/>
        <dbReference type="ChEBI" id="CHEBI:15377"/>
        <dbReference type="ChEBI" id="CHEBI:15378"/>
        <dbReference type="ChEBI" id="CHEBI:37565"/>
        <dbReference type="ChEBI" id="CHEBI:43474"/>
        <dbReference type="ChEBI" id="CHEBI:58189"/>
    </reaction>
</comment>
<dbReference type="SUPFAM" id="SSF54980">
    <property type="entry name" value="EF-G C-terminal domain-like"/>
    <property type="match status" value="2"/>
</dbReference>
<dbReference type="PANTHER" id="PTHR42908">
    <property type="entry name" value="TRANSLATION ELONGATION FACTOR-RELATED"/>
    <property type="match status" value="1"/>
</dbReference>
<dbReference type="Pfam" id="PF00679">
    <property type="entry name" value="EFG_C"/>
    <property type="match status" value="1"/>
</dbReference>
<dbReference type="CDD" id="cd01885">
    <property type="entry name" value="EF2"/>
    <property type="match status" value="1"/>
</dbReference>
<dbReference type="Gene3D" id="3.30.70.870">
    <property type="entry name" value="Elongation Factor G (Translational Gtpase), domain 3"/>
    <property type="match status" value="1"/>
</dbReference>
<dbReference type="PANTHER" id="PTHR42908:SF3">
    <property type="entry name" value="ELONGATION FACTOR-LIKE GTPASE 1"/>
    <property type="match status" value="1"/>
</dbReference>
<evidence type="ECO:0000313" key="12">
    <source>
        <dbReference type="EMBL" id="CAH0390781.1"/>
    </source>
</evidence>
<name>A0A9P0F5P5_BEMTA</name>